<sequence length="554" mass="61552">MGHALSKEVRHEPQNPRRLSKPQISQPKVGKATKTANCDPSPLLDESMFWKSPWTGDLLPKVTPDSTDRNRVRSFPSLSEPPLLTQGSKRWSSLDDFVLMKNDGSLSRSSSYISRRLSRRSSHTRRSEQPGKLTLRDTRREPVIHFGPSDIGNHDQRSSIENLTAEDRSPVEDSCVPLGRRQSFRRPGIATRTPSWGLYRTQLPSIQQEDEKEHHDVTSASQLSPCETEEQGEYMPVYSSNRRATSPVALDYSHLSGFKKGTLRIVNGSVSPACSDRVRLLTTSTLAQEPVKPVYDKETPTVFTSSMDYDDEAIDVFDNNLYNENHNSSRNRQPLEACEGIASEVIDFTRIEKTQSITNVDSGYSSLSSLRSDDSSRQSSSPPMGSPMDGSPAQSGGGSPMDKEGFYNQNNPEDESYFTINKSSIDRENCNLGYPEAHRAGDPNAERSRYYAHLGHLSVPSVPGVVGIEDRESDLEDSYIGTDDSESVYNDQSDRFPVPRSKPDYVDQAVTSETGSGPLAYGEDCDAPRGRTRSRSISHSPSKLAKTTASHYRS</sequence>
<name>A0A225BE94_TALAT</name>
<feature type="region of interest" description="Disordered" evidence="1">
    <location>
        <begin position="56"/>
        <end position="86"/>
    </location>
</feature>
<feature type="compositionally biased region" description="Basic and acidic residues" evidence="1">
    <location>
        <begin position="125"/>
        <end position="139"/>
    </location>
</feature>
<dbReference type="RefSeq" id="XP_020124458.1">
    <property type="nucleotide sequence ID" value="XM_020260002.1"/>
</dbReference>
<protein>
    <submittedName>
        <fullName evidence="2">Uncharacterized protein</fullName>
    </submittedName>
</protein>
<accession>A0A225BE94</accession>
<evidence type="ECO:0000313" key="3">
    <source>
        <dbReference type="Proteomes" id="UP000214365"/>
    </source>
</evidence>
<evidence type="ECO:0000256" key="1">
    <source>
        <dbReference type="SAM" id="MobiDB-lite"/>
    </source>
</evidence>
<reference evidence="2 3" key="1">
    <citation type="submission" date="2015-06" db="EMBL/GenBank/DDBJ databases">
        <title>Talaromyces atroroseus IBT 11181 draft genome.</title>
        <authorList>
            <person name="Rasmussen K.B."/>
            <person name="Rasmussen S."/>
            <person name="Petersen B."/>
            <person name="Sicheritz-Ponten T."/>
            <person name="Mortensen U.H."/>
            <person name="Thrane U."/>
        </authorList>
    </citation>
    <scope>NUCLEOTIDE SEQUENCE [LARGE SCALE GENOMIC DNA]</scope>
    <source>
        <strain evidence="2 3">IBT 11181</strain>
    </source>
</reference>
<gene>
    <name evidence="2" type="ORF">UA08_00021</name>
</gene>
<dbReference type="EMBL" id="LFMY01000001">
    <property type="protein sequence ID" value="OKL64337.1"/>
    <property type="molecule type" value="Genomic_DNA"/>
</dbReference>
<feature type="region of interest" description="Disordered" evidence="1">
    <location>
        <begin position="109"/>
        <end position="139"/>
    </location>
</feature>
<keyword evidence="3" id="KW-1185">Reference proteome</keyword>
<feature type="compositionally biased region" description="Polar residues" evidence="1">
    <location>
        <begin position="537"/>
        <end position="554"/>
    </location>
</feature>
<dbReference type="GeneID" id="30999776"/>
<feature type="compositionally biased region" description="Low complexity" evidence="1">
    <location>
        <begin position="361"/>
        <end position="370"/>
    </location>
</feature>
<dbReference type="STRING" id="1441469.A0A225BE94"/>
<feature type="compositionally biased region" description="Low complexity" evidence="1">
    <location>
        <begin position="377"/>
        <end position="392"/>
    </location>
</feature>
<evidence type="ECO:0000313" key="2">
    <source>
        <dbReference type="EMBL" id="OKL64337.1"/>
    </source>
</evidence>
<feature type="compositionally biased region" description="Basic and acidic residues" evidence="1">
    <location>
        <begin position="1"/>
        <end position="15"/>
    </location>
</feature>
<feature type="region of interest" description="Disordered" evidence="1">
    <location>
        <begin position="478"/>
        <end position="554"/>
    </location>
</feature>
<dbReference type="Proteomes" id="UP000214365">
    <property type="component" value="Unassembled WGS sequence"/>
</dbReference>
<dbReference type="OrthoDB" id="5341904at2759"/>
<feature type="region of interest" description="Disordered" evidence="1">
    <location>
        <begin position="1"/>
        <end position="44"/>
    </location>
</feature>
<comment type="caution">
    <text evidence="2">The sequence shown here is derived from an EMBL/GenBank/DDBJ whole genome shotgun (WGS) entry which is preliminary data.</text>
</comment>
<organism evidence="2 3">
    <name type="scientific">Talaromyces atroroseus</name>
    <dbReference type="NCBI Taxonomy" id="1441469"/>
    <lineage>
        <taxon>Eukaryota</taxon>
        <taxon>Fungi</taxon>
        <taxon>Dikarya</taxon>
        <taxon>Ascomycota</taxon>
        <taxon>Pezizomycotina</taxon>
        <taxon>Eurotiomycetes</taxon>
        <taxon>Eurotiomycetidae</taxon>
        <taxon>Eurotiales</taxon>
        <taxon>Trichocomaceae</taxon>
        <taxon>Talaromyces</taxon>
        <taxon>Talaromyces sect. Trachyspermi</taxon>
    </lineage>
</organism>
<proteinExistence type="predicted"/>
<feature type="region of interest" description="Disordered" evidence="1">
    <location>
        <begin position="361"/>
        <end position="416"/>
    </location>
</feature>
<dbReference type="AlphaFoldDB" id="A0A225BE94"/>